<dbReference type="PROSITE" id="PS50887">
    <property type="entry name" value="GGDEF"/>
    <property type="match status" value="1"/>
</dbReference>
<comment type="catalytic activity">
    <reaction evidence="1">
        <text>3',3'-c-di-GMP + H2O = 5'-phosphoguanylyl(3'-&gt;5')guanosine + H(+)</text>
        <dbReference type="Rhea" id="RHEA:24902"/>
        <dbReference type="ChEBI" id="CHEBI:15377"/>
        <dbReference type="ChEBI" id="CHEBI:15378"/>
        <dbReference type="ChEBI" id="CHEBI:58754"/>
        <dbReference type="ChEBI" id="CHEBI:58805"/>
        <dbReference type="EC" id="3.1.4.52"/>
    </reaction>
    <physiologicalReaction direction="left-to-right" evidence="1">
        <dbReference type="Rhea" id="RHEA:24903"/>
    </physiologicalReaction>
</comment>
<feature type="domain" description="PAC" evidence="3">
    <location>
        <begin position="479"/>
        <end position="531"/>
    </location>
</feature>
<evidence type="ECO:0000256" key="1">
    <source>
        <dbReference type="ARBA" id="ARBA00051114"/>
    </source>
</evidence>
<dbReference type="Gene3D" id="3.20.20.450">
    <property type="entry name" value="EAL domain"/>
    <property type="match status" value="1"/>
</dbReference>
<feature type="domain" description="PAS" evidence="2">
    <location>
        <begin position="43"/>
        <end position="101"/>
    </location>
</feature>
<dbReference type="CDD" id="cd00130">
    <property type="entry name" value="PAS"/>
    <property type="match status" value="4"/>
</dbReference>
<dbReference type="FunFam" id="3.20.20.450:FF:000001">
    <property type="entry name" value="Cyclic di-GMP phosphodiesterase yahA"/>
    <property type="match status" value="1"/>
</dbReference>
<dbReference type="Pfam" id="PF00989">
    <property type="entry name" value="PAS"/>
    <property type="match status" value="1"/>
</dbReference>
<dbReference type="PROSITE" id="PS50883">
    <property type="entry name" value="EAL"/>
    <property type="match status" value="1"/>
</dbReference>
<dbReference type="PANTHER" id="PTHR44757:SF2">
    <property type="entry name" value="BIOFILM ARCHITECTURE MAINTENANCE PROTEIN MBAA"/>
    <property type="match status" value="1"/>
</dbReference>
<dbReference type="InterPro" id="IPR052155">
    <property type="entry name" value="Biofilm_reg_signaling"/>
</dbReference>
<dbReference type="FunFam" id="3.30.70.270:FF:000001">
    <property type="entry name" value="Diguanylate cyclase domain protein"/>
    <property type="match status" value="1"/>
</dbReference>
<evidence type="ECO:0000259" key="4">
    <source>
        <dbReference type="PROSITE" id="PS50883"/>
    </source>
</evidence>
<dbReference type="InterPro" id="IPR013656">
    <property type="entry name" value="PAS_4"/>
</dbReference>
<feature type="domain" description="PAS" evidence="2">
    <location>
        <begin position="292"/>
        <end position="339"/>
    </location>
</feature>
<dbReference type="InterPro" id="IPR000160">
    <property type="entry name" value="GGDEF_dom"/>
</dbReference>
<sequence>MDTNPQPKPGSNGPQTALRQLADSASMLAWMPEPRSEEELRRREERLRSLMDLSTDWYWETDEDDRFTFISDSMQRLIGLHPSIIIGKTRLDLAIDHSHPDLVKCCEKVARREPFRNIQYATNLSANGVMRYTSISGEPVFEDEVFRGYRGVGRDVTAEVDVATQLSLLAAENKALVENSLDIMMLFDKTGKILRVNEAVMDVLGYQPVEVLGKRYLDFIVAEDREKTRTIGARLNRDTNTIRDVEFRCACKDGRVVHLSLSVRWSDDRRLTYATARDLTGRYRARAELDKSNKRLFSMLESIGDAFVAIDREWRVTYVNRRTARFIGRRRDALIGKTLWEAAPELLTSSVFAYCRKAMETRRNTFFEVYYEAAHTWIEVRAYPYDGGLSVFFHDISARRAAERTIRQSEQRLREVIELTPAGYLLADAQSRLVAVNPALCDLSGYSEEELIGESMTRLFPSYPGASAASVQENAASAHGMEATLRHKHGHLCYVLINANTFRDAEKNTLSLTAFVTDITQRKQAEARLEQLATRDVLTGLPNRAALNEQLQSMLDASQQQSVAIMFIDLDRFKEVNDSMGHEPGDVLLREVACRLQKSTRPNDIVARLGGDEFVVAAPCSKGAESAAKIVGKLFAALAAPVDIAGQEVFVGASIGISMFPQDGQTKELLFQNADTAMYRAKAAGRNGYRFFEAEMSVEAKTRMALEHALRRALERGEFELHYQPRLDLKTMAIVGMEALIRWNHPQLGRVSPLQFIPIAEERGLIEAIGQWVLEEACTQTRRLMDKFGRSLRLSVNLSARQLRSADLPQQVAACLNKTGLPAHLLELELTESALIEDMEISTAVLKELKTLGISLSVDDFGTGYSALAYLRRFPLDTLKLDRSFVNQENGEIDSLKFIKAFVDLAHALNLSVVAEGVETKETLQCLREASCDEAQGYLFARPLPFNALEEFLSRLPAHEPNH</sequence>
<dbReference type="InterPro" id="IPR043128">
    <property type="entry name" value="Rev_trsase/Diguanyl_cyclase"/>
</dbReference>
<dbReference type="SMART" id="SM00091">
    <property type="entry name" value="PAS"/>
    <property type="match status" value="4"/>
</dbReference>
<protein>
    <submittedName>
        <fullName evidence="6">EAL domain-containing protein</fullName>
    </submittedName>
</protein>
<accession>A0A418WXX0</accession>
<dbReference type="GO" id="GO:0071111">
    <property type="term" value="F:cyclic-guanylate-specific phosphodiesterase activity"/>
    <property type="evidence" value="ECO:0007669"/>
    <property type="project" value="UniProtKB-EC"/>
</dbReference>
<dbReference type="InterPro" id="IPR012226">
    <property type="entry name" value="Diguanyl_cyclase/Pdiesterase"/>
</dbReference>
<dbReference type="SMART" id="SM00267">
    <property type="entry name" value="GGDEF"/>
    <property type="match status" value="1"/>
</dbReference>
<dbReference type="InterPro" id="IPR001610">
    <property type="entry name" value="PAC"/>
</dbReference>
<dbReference type="SUPFAM" id="SSF55785">
    <property type="entry name" value="PYP-like sensor domain (PAS domain)"/>
    <property type="match status" value="4"/>
</dbReference>
<dbReference type="InterPro" id="IPR035919">
    <property type="entry name" value="EAL_sf"/>
</dbReference>
<dbReference type="Proteomes" id="UP000285190">
    <property type="component" value="Unassembled WGS sequence"/>
</dbReference>
<dbReference type="InterPro" id="IPR000700">
    <property type="entry name" value="PAS-assoc_C"/>
</dbReference>
<dbReference type="EMBL" id="QYUN01000002">
    <property type="protein sequence ID" value="RJG05076.1"/>
    <property type="molecule type" value="Genomic_DNA"/>
</dbReference>
<dbReference type="NCBIfam" id="TIGR00229">
    <property type="entry name" value="sensory_box"/>
    <property type="match status" value="4"/>
</dbReference>
<dbReference type="SUPFAM" id="SSF55073">
    <property type="entry name" value="Nucleotide cyclase"/>
    <property type="match status" value="1"/>
</dbReference>
<dbReference type="SMART" id="SM00086">
    <property type="entry name" value="PAC"/>
    <property type="match status" value="3"/>
</dbReference>
<dbReference type="RefSeq" id="WP_119736470.1">
    <property type="nucleotide sequence ID" value="NZ_QYUN01000002.1"/>
</dbReference>
<dbReference type="SUPFAM" id="SSF141868">
    <property type="entry name" value="EAL domain-like"/>
    <property type="match status" value="1"/>
</dbReference>
<keyword evidence="7" id="KW-1185">Reference proteome</keyword>
<dbReference type="Pfam" id="PF08448">
    <property type="entry name" value="PAS_4"/>
    <property type="match status" value="1"/>
</dbReference>
<dbReference type="CDD" id="cd01949">
    <property type="entry name" value="GGDEF"/>
    <property type="match status" value="1"/>
</dbReference>
<comment type="caution">
    <text evidence="6">The sequence shown here is derived from an EMBL/GenBank/DDBJ whole genome shotgun (WGS) entry which is preliminary data.</text>
</comment>
<dbReference type="SMART" id="SM00052">
    <property type="entry name" value="EAL"/>
    <property type="match status" value="1"/>
</dbReference>
<dbReference type="GO" id="GO:0071732">
    <property type="term" value="P:cellular response to nitric oxide"/>
    <property type="evidence" value="ECO:0007669"/>
    <property type="project" value="UniProtKB-ARBA"/>
</dbReference>
<gene>
    <name evidence="6" type="ORF">D3870_02730</name>
</gene>
<evidence type="ECO:0000313" key="7">
    <source>
        <dbReference type="Proteomes" id="UP000285190"/>
    </source>
</evidence>
<feature type="domain" description="PAS" evidence="2">
    <location>
        <begin position="409"/>
        <end position="456"/>
    </location>
</feature>
<feature type="domain" description="PAS" evidence="2">
    <location>
        <begin position="169"/>
        <end position="229"/>
    </location>
</feature>
<dbReference type="NCBIfam" id="TIGR00254">
    <property type="entry name" value="GGDEF"/>
    <property type="match status" value="1"/>
</dbReference>
<dbReference type="InterPro" id="IPR001633">
    <property type="entry name" value="EAL_dom"/>
</dbReference>
<evidence type="ECO:0000259" key="3">
    <source>
        <dbReference type="PROSITE" id="PS50113"/>
    </source>
</evidence>
<evidence type="ECO:0000313" key="6">
    <source>
        <dbReference type="EMBL" id="RJG05076.1"/>
    </source>
</evidence>
<dbReference type="Pfam" id="PF13426">
    <property type="entry name" value="PAS_9"/>
    <property type="match status" value="2"/>
</dbReference>
<dbReference type="Gene3D" id="3.30.450.20">
    <property type="entry name" value="PAS domain"/>
    <property type="match status" value="4"/>
</dbReference>
<dbReference type="GO" id="GO:0006355">
    <property type="term" value="P:regulation of DNA-templated transcription"/>
    <property type="evidence" value="ECO:0007669"/>
    <property type="project" value="InterPro"/>
</dbReference>
<proteinExistence type="predicted"/>
<dbReference type="InterPro" id="IPR000014">
    <property type="entry name" value="PAS"/>
</dbReference>
<organism evidence="6 7">
    <name type="scientific">Noviherbaspirillum cavernae</name>
    <dbReference type="NCBI Taxonomy" id="2320862"/>
    <lineage>
        <taxon>Bacteria</taxon>
        <taxon>Pseudomonadati</taxon>
        <taxon>Pseudomonadota</taxon>
        <taxon>Betaproteobacteria</taxon>
        <taxon>Burkholderiales</taxon>
        <taxon>Oxalobacteraceae</taxon>
        <taxon>Noviherbaspirillum</taxon>
    </lineage>
</organism>
<dbReference type="Gene3D" id="3.30.70.270">
    <property type="match status" value="1"/>
</dbReference>
<dbReference type="InterPro" id="IPR035965">
    <property type="entry name" value="PAS-like_dom_sf"/>
</dbReference>
<name>A0A418WXX0_9BURK</name>
<feature type="domain" description="GGDEF" evidence="5">
    <location>
        <begin position="561"/>
        <end position="694"/>
    </location>
</feature>
<dbReference type="Pfam" id="PF00990">
    <property type="entry name" value="GGDEF"/>
    <property type="match status" value="1"/>
</dbReference>
<dbReference type="Pfam" id="PF00563">
    <property type="entry name" value="EAL"/>
    <property type="match status" value="1"/>
</dbReference>
<evidence type="ECO:0000259" key="2">
    <source>
        <dbReference type="PROSITE" id="PS50112"/>
    </source>
</evidence>
<evidence type="ECO:0000259" key="5">
    <source>
        <dbReference type="PROSITE" id="PS50887"/>
    </source>
</evidence>
<feature type="domain" description="EAL" evidence="4">
    <location>
        <begin position="703"/>
        <end position="957"/>
    </location>
</feature>
<dbReference type="PIRSF" id="PIRSF005925">
    <property type="entry name" value="Dos"/>
    <property type="match status" value="1"/>
</dbReference>
<dbReference type="PANTHER" id="PTHR44757">
    <property type="entry name" value="DIGUANYLATE CYCLASE DGCP"/>
    <property type="match status" value="1"/>
</dbReference>
<dbReference type="PROSITE" id="PS50112">
    <property type="entry name" value="PAS"/>
    <property type="match status" value="4"/>
</dbReference>
<dbReference type="PROSITE" id="PS50113">
    <property type="entry name" value="PAC"/>
    <property type="match status" value="1"/>
</dbReference>
<dbReference type="InterPro" id="IPR013767">
    <property type="entry name" value="PAS_fold"/>
</dbReference>
<dbReference type="CDD" id="cd01948">
    <property type="entry name" value="EAL"/>
    <property type="match status" value="1"/>
</dbReference>
<reference evidence="6 7" key="1">
    <citation type="submission" date="2018-09" db="EMBL/GenBank/DDBJ databases">
        <authorList>
            <person name="Zhu H."/>
        </authorList>
    </citation>
    <scope>NUCLEOTIDE SEQUENCE [LARGE SCALE GENOMIC DNA]</scope>
    <source>
        <strain evidence="6 7">K2R10-39</strain>
    </source>
</reference>
<dbReference type="InterPro" id="IPR029787">
    <property type="entry name" value="Nucleotide_cyclase"/>
</dbReference>
<dbReference type="AlphaFoldDB" id="A0A418WXX0"/>